<keyword evidence="3" id="KW-0067">ATP-binding</keyword>
<feature type="modified residue" description="4-aspartylphosphate" evidence="8">
    <location>
        <position position="53"/>
    </location>
</feature>
<evidence type="ECO:0000256" key="6">
    <source>
        <dbReference type="ARBA" id="ARBA00023125"/>
    </source>
</evidence>
<evidence type="ECO:0000259" key="11">
    <source>
        <dbReference type="PROSITE" id="PS50110"/>
    </source>
</evidence>
<dbReference type="InterPro" id="IPR027417">
    <property type="entry name" value="P-loop_NTPase"/>
</dbReference>
<dbReference type="InterPro" id="IPR025943">
    <property type="entry name" value="Sigma_54_int_dom_ATP-bd_2"/>
</dbReference>
<feature type="compositionally biased region" description="Low complexity" evidence="9">
    <location>
        <begin position="129"/>
        <end position="153"/>
    </location>
</feature>
<gene>
    <name evidence="12" type="primary">zraR</name>
    <name evidence="12" type="ORF">NCTC10717_01164</name>
</gene>
<dbReference type="SUPFAM" id="SSF46689">
    <property type="entry name" value="Homeodomain-like"/>
    <property type="match status" value="1"/>
</dbReference>
<keyword evidence="13" id="KW-1185">Reference proteome</keyword>
<sequence length="534" mass="58846">MSSKALIIDDERDICELVEMALTAQEIVCDSVYSVKSAIKQLKEKAYDVIFCDVRLPDGDGLELLLHINKHYPDTPVCIMTAHGNMDMAIKALKMGAFDFINKPFELKQLRSVCAAALKAGKKYKPQEAAKPSAAAKTHAAKTAAKAAEPDASNGGGRRQTHLIGESPQMVEVREMIARVARSQATIFIHGESGTGKEVAARAIHEQSSRSEGPFIAVNCGAIPENLVESEFFGYKKGAFTGANQDTDGLFVAASGGTLFLDEVADLPLPMQVKLLRAIQERAVRPIGSDREESIDTRIISATNHNLAEKVKKGEFREDLYYRLNVIGIDLPPLREREGDIALLAHFLLARLARNAGYPEAQFSPAAFEKLCAYHFPGNVRELENVLERALTFMNDNTIEAEDIRLSTALHQQDSAESDNEAKFHFSFDDFAQSIDNSKPEKAAAAPSKPEAPSKGNSAFWEPASEQAAETFGEDNHLQDMFIPNDLEQYMEDLERQLLVKALEEAGNNKTRAAENLGISFRAMRYKLKKLGIE</sequence>
<dbReference type="InterPro" id="IPR003593">
    <property type="entry name" value="AAA+_ATPase"/>
</dbReference>
<dbReference type="PROSITE" id="PS50110">
    <property type="entry name" value="RESPONSE_REGULATORY"/>
    <property type="match status" value="1"/>
</dbReference>
<dbReference type="PANTHER" id="PTHR32071">
    <property type="entry name" value="TRANSCRIPTIONAL REGULATORY PROTEIN"/>
    <property type="match status" value="1"/>
</dbReference>
<evidence type="ECO:0000256" key="4">
    <source>
        <dbReference type="ARBA" id="ARBA00023012"/>
    </source>
</evidence>
<dbReference type="InterPro" id="IPR009057">
    <property type="entry name" value="Homeodomain-like_sf"/>
</dbReference>
<dbReference type="AlphaFoldDB" id="A0A380MW29"/>
<dbReference type="InterPro" id="IPR058031">
    <property type="entry name" value="AAA_lid_NorR"/>
</dbReference>
<feature type="domain" description="Response regulatory" evidence="11">
    <location>
        <begin position="4"/>
        <end position="118"/>
    </location>
</feature>
<evidence type="ECO:0000256" key="2">
    <source>
        <dbReference type="ARBA" id="ARBA00022741"/>
    </source>
</evidence>
<dbReference type="InterPro" id="IPR001789">
    <property type="entry name" value="Sig_transdc_resp-reg_receiver"/>
</dbReference>
<keyword evidence="6" id="KW-0238">DNA-binding</keyword>
<dbReference type="CDD" id="cd00009">
    <property type="entry name" value="AAA"/>
    <property type="match status" value="1"/>
</dbReference>
<keyword evidence="7" id="KW-0804">Transcription</keyword>
<dbReference type="InterPro" id="IPR002078">
    <property type="entry name" value="Sigma_54_int"/>
</dbReference>
<evidence type="ECO:0000256" key="3">
    <source>
        <dbReference type="ARBA" id="ARBA00022840"/>
    </source>
</evidence>
<dbReference type="Proteomes" id="UP000254575">
    <property type="component" value="Unassembled WGS sequence"/>
</dbReference>
<dbReference type="InterPro" id="IPR025944">
    <property type="entry name" value="Sigma_54_int_dom_CS"/>
</dbReference>
<dbReference type="GO" id="GO:0043565">
    <property type="term" value="F:sequence-specific DNA binding"/>
    <property type="evidence" value="ECO:0007669"/>
    <property type="project" value="InterPro"/>
</dbReference>
<dbReference type="InterPro" id="IPR011006">
    <property type="entry name" value="CheY-like_superfamily"/>
</dbReference>
<dbReference type="RefSeq" id="WP_115218408.1">
    <property type="nucleotide sequence ID" value="NZ_UHIA01000004.1"/>
</dbReference>
<dbReference type="Pfam" id="PF00158">
    <property type="entry name" value="Sigma54_activat"/>
    <property type="match status" value="1"/>
</dbReference>
<dbReference type="FunFam" id="3.40.50.2300:FF:000018">
    <property type="entry name" value="DNA-binding transcriptional regulator NtrC"/>
    <property type="match status" value="1"/>
</dbReference>
<dbReference type="Gene3D" id="1.10.10.60">
    <property type="entry name" value="Homeodomain-like"/>
    <property type="match status" value="1"/>
</dbReference>
<dbReference type="SUPFAM" id="SSF52172">
    <property type="entry name" value="CheY-like"/>
    <property type="match status" value="1"/>
</dbReference>
<dbReference type="Pfam" id="PF25601">
    <property type="entry name" value="AAA_lid_14"/>
    <property type="match status" value="1"/>
</dbReference>
<keyword evidence="1 8" id="KW-0597">Phosphoprotein</keyword>
<protein>
    <submittedName>
        <fullName evidence="12">Transcriptional regulatory protein ZraR</fullName>
    </submittedName>
</protein>
<dbReference type="SMART" id="SM00382">
    <property type="entry name" value="AAA"/>
    <property type="match status" value="1"/>
</dbReference>
<dbReference type="InterPro" id="IPR002197">
    <property type="entry name" value="HTH_Fis"/>
</dbReference>
<dbReference type="PANTHER" id="PTHR32071:SF100">
    <property type="entry name" value="RESPONSE REGULATOR PROTEIN PILR"/>
    <property type="match status" value="1"/>
</dbReference>
<dbReference type="GO" id="GO:0000160">
    <property type="term" value="P:phosphorelay signal transduction system"/>
    <property type="evidence" value="ECO:0007669"/>
    <property type="project" value="UniProtKB-KW"/>
</dbReference>
<evidence type="ECO:0000256" key="1">
    <source>
        <dbReference type="ARBA" id="ARBA00022553"/>
    </source>
</evidence>
<dbReference type="Pfam" id="PF02954">
    <property type="entry name" value="HTH_8"/>
    <property type="match status" value="1"/>
</dbReference>
<organism evidence="12 13">
    <name type="scientific">Suttonella indologenes</name>
    <dbReference type="NCBI Taxonomy" id="13276"/>
    <lineage>
        <taxon>Bacteria</taxon>
        <taxon>Pseudomonadati</taxon>
        <taxon>Pseudomonadota</taxon>
        <taxon>Gammaproteobacteria</taxon>
        <taxon>Cardiobacteriales</taxon>
        <taxon>Cardiobacteriaceae</taxon>
        <taxon>Suttonella</taxon>
    </lineage>
</organism>
<dbReference type="EMBL" id="UHIA01000004">
    <property type="protein sequence ID" value="SUO96765.1"/>
    <property type="molecule type" value="Genomic_DNA"/>
</dbReference>
<keyword evidence="4" id="KW-0902">Two-component regulatory system</keyword>
<evidence type="ECO:0000256" key="5">
    <source>
        <dbReference type="ARBA" id="ARBA00023015"/>
    </source>
</evidence>
<evidence type="ECO:0000313" key="13">
    <source>
        <dbReference type="Proteomes" id="UP000254575"/>
    </source>
</evidence>
<keyword evidence="5" id="KW-0805">Transcription regulation</keyword>
<evidence type="ECO:0000256" key="7">
    <source>
        <dbReference type="ARBA" id="ARBA00023163"/>
    </source>
</evidence>
<dbReference type="PRINTS" id="PR01590">
    <property type="entry name" value="HTHFIS"/>
</dbReference>
<dbReference type="SUPFAM" id="SSF52540">
    <property type="entry name" value="P-loop containing nucleoside triphosphate hydrolases"/>
    <property type="match status" value="1"/>
</dbReference>
<dbReference type="GO" id="GO:0006355">
    <property type="term" value="P:regulation of DNA-templated transcription"/>
    <property type="evidence" value="ECO:0007669"/>
    <property type="project" value="InterPro"/>
</dbReference>
<reference evidence="12 13" key="1">
    <citation type="submission" date="2018-06" db="EMBL/GenBank/DDBJ databases">
        <authorList>
            <consortium name="Pathogen Informatics"/>
            <person name="Doyle S."/>
        </authorList>
    </citation>
    <scope>NUCLEOTIDE SEQUENCE [LARGE SCALE GENOMIC DNA]</scope>
    <source>
        <strain evidence="12 13">NCTC10717</strain>
    </source>
</reference>
<dbReference type="Gene3D" id="3.40.50.300">
    <property type="entry name" value="P-loop containing nucleotide triphosphate hydrolases"/>
    <property type="match status" value="1"/>
</dbReference>
<evidence type="ECO:0000259" key="10">
    <source>
        <dbReference type="PROSITE" id="PS50045"/>
    </source>
</evidence>
<dbReference type="FunFam" id="3.40.50.300:FF:000006">
    <property type="entry name" value="DNA-binding transcriptional regulator NtrC"/>
    <property type="match status" value="1"/>
</dbReference>
<evidence type="ECO:0000256" key="8">
    <source>
        <dbReference type="PROSITE-ProRule" id="PRU00169"/>
    </source>
</evidence>
<feature type="compositionally biased region" description="Low complexity" evidence="9">
    <location>
        <begin position="443"/>
        <end position="455"/>
    </location>
</feature>
<evidence type="ECO:0000313" key="12">
    <source>
        <dbReference type="EMBL" id="SUO96765.1"/>
    </source>
</evidence>
<proteinExistence type="predicted"/>
<keyword evidence="2" id="KW-0547">Nucleotide-binding</keyword>
<evidence type="ECO:0000256" key="9">
    <source>
        <dbReference type="SAM" id="MobiDB-lite"/>
    </source>
</evidence>
<dbReference type="Gene3D" id="3.40.50.2300">
    <property type="match status" value="1"/>
</dbReference>
<dbReference type="GO" id="GO:0005524">
    <property type="term" value="F:ATP binding"/>
    <property type="evidence" value="ECO:0007669"/>
    <property type="project" value="UniProtKB-KW"/>
</dbReference>
<dbReference type="Gene3D" id="1.10.8.60">
    <property type="match status" value="1"/>
</dbReference>
<dbReference type="OrthoDB" id="9804019at2"/>
<dbReference type="SMART" id="SM00448">
    <property type="entry name" value="REC"/>
    <property type="match status" value="1"/>
</dbReference>
<accession>A0A380MW29</accession>
<dbReference type="PROSITE" id="PS50045">
    <property type="entry name" value="SIGMA54_INTERACT_4"/>
    <property type="match status" value="1"/>
</dbReference>
<dbReference type="PROSITE" id="PS00676">
    <property type="entry name" value="SIGMA54_INTERACT_2"/>
    <property type="match status" value="1"/>
</dbReference>
<feature type="domain" description="Sigma-54 factor interaction" evidence="10">
    <location>
        <begin position="163"/>
        <end position="392"/>
    </location>
</feature>
<dbReference type="PROSITE" id="PS00688">
    <property type="entry name" value="SIGMA54_INTERACT_3"/>
    <property type="match status" value="1"/>
</dbReference>
<feature type="region of interest" description="Disordered" evidence="9">
    <location>
        <begin position="438"/>
        <end position="458"/>
    </location>
</feature>
<dbReference type="Pfam" id="PF00072">
    <property type="entry name" value="Response_reg"/>
    <property type="match status" value="1"/>
</dbReference>
<feature type="region of interest" description="Disordered" evidence="9">
    <location>
        <begin position="128"/>
        <end position="162"/>
    </location>
</feature>
<name>A0A380MW29_9GAMM</name>